<proteinExistence type="predicted"/>
<dbReference type="InterPro" id="IPR011051">
    <property type="entry name" value="RmlC_Cupin_sf"/>
</dbReference>
<dbReference type="PANTHER" id="PTHR37694:SF1">
    <property type="entry name" value="SLR8022 PROTEIN"/>
    <property type="match status" value="1"/>
</dbReference>
<dbReference type="InterPro" id="IPR013096">
    <property type="entry name" value="Cupin_2"/>
</dbReference>
<dbReference type="RefSeq" id="WP_161926158.1">
    <property type="nucleotide sequence ID" value="NZ_BJOU01000001.1"/>
</dbReference>
<feature type="domain" description="Cupin type-2" evidence="1">
    <location>
        <begin position="46"/>
        <end position="107"/>
    </location>
</feature>
<dbReference type="Pfam" id="PF07883">
    <property type="entry name" value="Cupin_2"/>
    <property type="match status" value="1"/>
</dbReference>
<gene>
    <name evidence="2" type="ORF">nbrc107697_07690</name>
</gene>
<evidence type="ECO:0000313" key="3">
    <source>
        <dbReference type="Proteomes" id="UP000444980"/>
    </source>
</evidence>
<keyword evidence="3" id="KW-1185">Reference proteome</keyword>
<reference evidence="3" key="1">
    <citation type="submission" date="2019-06" db="EMBL/GenBank/DDBJ databases">
        <title>Gordonia isolated from sludge of a wastewater treatment plant.</title>
        <authorList>
            <person name="Tamura T."/>
            <person name="Aoyama K."/>
            <person name="Kang Y."/>
            <person name="Saito S."/>
            <person name="Akiyama N."/>
            <person name="Yazawa K."/>
            <person name="Gonoi T."/>
            <person name="Mikami Y."/>
        </authorList>
    </citation>
    <scope>NUCLEOTIDE SEQUENCE [LARGE SCALE GENOMIC DNA]</scope>
    <source>
        <strain evidence="3">NBRC 107697</strain>
    </source>
</reference>
<dbReference type="CDD" id="cd02230">
    <property type="entry name" value="cupin_HP0902-like"/>
    <property type="match status" value="1"/>
</dbReference>
<protein>
    <recommendedName>
        <fullName evidence="1">Cupin type-2 domain-containing protein</fullName>
    </recommendedName>
</protein>
<dbReference type="Gene3D" id="2.60.120.10">
    <property type="entry name" value="Jelly Rolls"/>
    <property type="match status" value="1"/>
</dbReference>
<accession>A0A7M3SVQ6</accession>
<dbReference type="AlphaFoldDB" id="A0A7M3SVQ6"/>
<evidence type="ECO:0000259" key="1">
    <source>
        <dbReference type="Pfam" id="PF07883"/>
    </source>
</evidence>
<name>A0A7M3SVQ6_9ACTN</name>
<dbReference type="SUPFAM" id="SSF51182">
    <property type="entry name" value="RmlC-like cupins"/>
    <property type="match status" value="1"/>
</dbReference>
<evidence type="ECO:0000313" key="2">
    <source>
        <dbReference type="EMBL" id="GED96730.1"/>
    </source>
</evidence>
<organism evidence="2 3">
    <name type="scientific">Gordonia crocea</name>
    <dbReference type="NCBI Taxonomy" id="589162"/>
    <lineage>
        <taxon>Bacteria</taxon>
        <taxon>Bacillati</taxon>
        <taxon>Actinomycetota</taxon>
        <taxon>Actinomycetes</taxon>
        <taxon>Mycobacteriales</taxon>
        <taxon>Gordoniaceae</taxon>
        <taxon>Gordonia</taxon>
    </lineage>
</organism>
<dbReference type="EMBL" id="BJOU01000001">
    <property type="protein sequence ID" value="GED96730.1"/>
    <property type="molecule type" value="Genomic_DNA"/>
</dbReference>
<dbReference type="PANTHER" id="PTHR37694">
    <property type="entry name" value="SLR8022 PROTEIN"/>
    <property type="match status" value="1"/>
</dbReference>
<dbReference type="OrthoDB" id="1121052at2"/>
<comment type="caution">
    <text evidence="2">The sequence shown here is derived from an EMBL/GenBank/DDBJ whole genome shotgun (WGS) entry which is preliminary data.</text>
</comment>
<dbReference type="InterPro" id="IPR014710">
    <property type="entry name" value="RmlC-like_jellyroll"/>
</dbReference>
<dbReference type="Proteomes" id="UP000444980">
    <property type="component" value="Unassembled WGS sequence"/>
</dbReference>
<sequence length="115" mass="12072">MTDTPTDTVVTGLADTALSLPESSGPDIKALAHLNGATVVRLSFRAGQTMAEHTARWPILVVSQAGRVEFTVGDQTTVLTPGSAIHVEAEISHSLTATEDSALSLIVLTPHHHPK</sequence>